<feature type="domain" description="Terminase large subunit-like ATPase" evidence="1">
    <location>
        <begin position="79"/>
        <end position="251"/>
    </location>
</feature>
<reference evidence="4" key="1">
    <citation type="submission" date="2017-03" db="EMBL/GenBank/DDBJ databases">
        <authorList>
            <person name="Rodrigo-Torres L."/>
            <person name="Arahal R.D."/>
            <person name="Lucena T."/>
        </authorList>
    </citation>
    <scope>NUCLEOTIDE SEQUENCE [LARGE SCALE GENOMIC DNA]</scope>
    <source>
        <strain evidence="4">CECT 7751</strain>
    </source>
</reference>
<name>A0A1X6YX32_9RHOB</name>
<dbReference type="Gene3D" id="3.30.420.240">
    <property type="match status" value="1"/>
</dbReference>
<sequence>MVHPEDHPVSVYARDVVEGRIVAGELVTMACARHLSDLETGAERGLHFDPEGADRILNFAKILRHTEGALAGKSFELQPWQVFRMGSVFGWKRADGLRRFRNTYHQVGKKNGKTTDTAVPMLFSQLLDGEAAPQAYCAATTRDQAGLLFRGIKRMIKHSPVLSRGMDVYRTQIENPHTDGLIACLSRDGNSSDGINPHFLARDEMHRWTDRELAETITESMIARSQPIDWVITTAGHDRASLCGELRDYAESVLRGDVQDDRFFAYVAEPPVDCDPMDPRSWAMGNPNLDVSKPRAEIEAAAKLAQIIAAKMPNFRRFHLNLWTEGAETWIARDVWDQGAAAAPQDITAFKGRRAWVGLDLSNKVDTTALVVAIPEGEQIHVFAYTFLPEGPRGFIHRAQTEKREYVGWQQAGWLEICKGGSVDEEEIRARLHWLRRHLDIQEVAYDPWGMKYLAERLEKDGFPMVEHRQGFASMSNPMKRVEELVAQNRIRHGGNPVLAWQVGNVHRDEDASENVKPNKRKSTGRIDAAVAMIMAVGRAVAGKGKTKHREIEVI</sequence>
<dbReference type="InterPro" id="IPR046461">
    <property type="entry name" value="TerL_ATPase"/>
</dbReference>
<feature type="domain" description="Terminase large subunit-like endonuclease" evidence="2">
    <location>
        <begin position="258"/>
        <end position="543"/>
    </location>
</feature>
<dbReference type="InterPro" id="IPR005021">
    <property type="entry name" value="Terminase_largesu-like"/>
</dbReference>
<evidence type="ECO:0000259" key="1">
    <source>
        <dbReference type="Pfam" id="PF03354"/>
    </source>
</evidence>
<dbReference type="PANTHER" id="PTHR41287:SF1">
    <property type="entry name" value="PROTEIN YMFN"/>
    <property type="match status" value="1"/>
</dbReference>
<evidence type="ECO:0000259" key="2">
    <source>
        <dbReference type="Pfam" id="PF20441"/>
    </source>
</evidence>
<evidence type="ECO:0000313" key="4">
    <source>
        <dbReference type="Proteomes" id="UP000193963"/>
    </source>
</evidence>
<dbReference type="Proteomes" id="UP000193963">
    <property type="component" value="Unassembled WGS sequence"/>
</dbReference>
<accession>A0A1X6YX32</accession>
<dbReference type="RefSeq" id="WP_408634049.1">
    <property type="nucleotide sequence ID" value="NZ_FWFN01000003.1"/>
</dbReference>
<dbReference type="PANTHER" id="PTHR41287">
    <property type="match status" value="1"/>
</dbReference>
<gene>
    <name evidence="3" type="ORF">PSM7751_01416</name>
</gene>
<dbReference type="Pfam" id="PF03354">
    <property type="entry name" value="TerL_ATPase"/>
    <property type="match status" value="1"/>
</dbReference>
<dbReference type="GO" id="GO:0004519">
    <property type="term" value="F:endonuclease activity"/>
    <property type="evidence" value="ECO:0007669"/>
    <property type="project" value="InterPro"/>
</dbReference>
<dbReference type="InterPro" id="IPR027417">
    <property type="entry name" value="P-loop_NTPase"/>
</dbReference>
<keyword evidence="4" id="KW-1185">Reference proteome</keyword>
<dbReference type="Pfam" id="PF20441">
    <property type="entry name" value="TerL_nuclease"/>
    <property type="match status" value="1"/>
</dbReference>
<dbReference type="InterPro" id="IPR046462">
    <property type="entry name" value="TerL_nuclease"/>
</dbReference>
<proteinExistence type="predicted"/>
<dbReference type="Gene3D" id="3.40.50.300">
    <property type="entry name" value="P-loop containing nucleotide triphosphate hydrolases"/>
    <property type="match status" value="1"/>
</dbReference>
<evidence type="ECO:0000313" key="3">
    <source>
        <dbReference type="EMBL" id="SLN34248.1"/>
    </source>
</evidence>
<dbReference type="AlphaFoldDB" id="A0A1X6YX32"/>
<protein>
    <submittedName>
        <fullName evidence="3">Phage Terminase</fullName>
    </submittedName>
</protein>
<dbReference type="EMBL" id="FWFN01000003">
    <property type="protein sequence ID" value="SLN34248.1"/>
    <property type="molecule type" value="Genomic_DNA"/>
</dbReference>
<organism evidence="3 4">
    <name type="scientific">Pseudooceanicola marinus</name>
    <dbReference type="NCBI Taxonomy" id="396013"/>
    <lineage>
        <taxon>Bacteria</taxon>
        <taxon>Pseudomonadati</taxon>
        <taxon>Pseudomonadota</taxon>
        <taxon>Alphaproteobacteria</taxon>
        <taxon>Rhodobacterales</taxon>
        <taxon>Paracoccaceae</taxon>
        <taxon>Pseudooceanicola</taxon>
    </lineage>
</organism>